<dbReference type="AlphaFoldDB" id="A0A9P0CMC8"/>
<accession>A0A9P0CMC8</accession>
<dbReference type="PANTHER" id="PTHR10773">
    <property type="entry name" value="DNA-DIRECTED RNA POLYMERASES I, II, AND III SUBUNIT RPABC2"/>
    <property type="match status" value="1"/>
</dbReference>
<evidence type="ECO:0000313" key="1">
    <source>
        <dbReference type="EMBL" id="CAH1104281.1"/>
    </source>
</evidence>
<protein>
    <submittedName>
        <fullName evidence="1">Uncharacterized protein</fullName>
    </submittedName>
</protein>
<reference evidence="1" key="1">
    <citation type="submission" date="2022-01" db="EMBL/GenBank/DDBJ databases">
        <authorList>
            <person name="King R."/>
        </authorList>
    </citation>
    <scope>NUCLEOTIDE SEQUENCE</scope>
</reference>
<dbReference type="PANTHER" id="PTHR10773:SF19">
    <property type="match status" value="1"/>
</dbReference>
<sequence length="474" mass="54983">MKTLGMKTDGSITSFMQSKRNNHGQASLVDRRGEKARKISLEKKQQIDEEIVAHIEKYKPVVSHYKLVHAPKRRYLPCDLSITALWKDFSEIHETTVVSYEKYRRIFETLNISFAQPGQDECGTCSKFKQHKEEYNISDTLDVHHSTAEQSDCSTAQGAEHDIEHSSCDSCKSFKLHHERYTVAREEYTQDKSKEWPSNTNIYTVDMQKVLIIPKMAEKNSFFVSRLVAFNETFSPLHKAKNICVMWHEAITGRNAADVASTFFWVIKNSDACVNEFIFWSDNCSALNKNWVLYSTFVLLVNQDWGPNTIRMKYFEPGHSFMRADSVHGQIGTQLKKQKEVLDFQDLLNVIDKSSNQTVSKPLTYEDFRGFEDGCRQRSKKADFGINIIPLLEDVRIAEFRKSSRSLFYKTSFRQESYLESSFLKKKFFMTLPPKLSGNRGINVAKRTKIEEVLCLLARTANQRIFKRFMFNQC</sequence>
<gene>
    <name evidence="1" type="ORF">PSYICH_LOCUS5276</name>
</gene>
<proteinExistence type="predicted"/>
<evidence type="ECO:0000313" key="2">
    <source>
        <dbReference type="Proteomes" id="UP001153636"/>
    </source>
</evidence>
<name>A0A9P0CMC8_9CUCU</name>
<dbReference type="OrthoDB" id="6720224at2759"/>
<organism evidence="1 2">
    <name type="scientific">Psylliodes chrysocephalus</name>
    <dbReference type="NCBI Taxonomy" id="3402493"/>
    <lineage>
        <taxon>Eukaryota</taxon>
        <taxon>Metazoa</taxon>
        <taxon>Ecdysozoa</taxon>
        <taxon>Arthropoda</taxon>
        <taxon>Hexapoda</taxon>
        <taxon>Insecta</taxon>
        <taxon>Pterygota</taxon>
        <taxon>Neoptera</taxon>
        <taxon>Endopterygota</taxon>
        <taxon>Coleoptera</taxon>
        <taxon>Polyphaga</taxon>
        <taxon>Cucujiformia</taxon>
        <taxon>Chrysomeloidea</taxon>
        <taxon>Chrysomelidae</taxon>
        <taxon>Galerucinae</taxon>
        <taxon>Alticini</taxon>
        <taxon>Psylliodes</taxon>
    </lineage>
</organism>
<keyword evidence="2" id="KW-1185">Reference proteome</keyword>
<dbReference type="EMBL" id="OV651828">
    <property type="protein sequence ID" value="CAH1104281.1"/>
    <property type="molecule type" value="Genomic_DNA"/>
</dbReference>
<dbReference type="Proteomes" id="UP001153636">
    <property type="component" value="Chromosome 16"/>
</dbReference>